<keyword evidence="3" id="KW-1185">Reference proteome</keyword>
<feature type="domain" description="Endoribonuclease L-PSP/chorismate mutase-like" evidence="1">
    <location>
        <begin position="7"/>
        <end position="134"/>
    </location>
</feature>
<gene>
    <name evidence="2" type="ORF">GCM10007350_12410</name>
</gene>
<name>A0ABQ3GZC2_9NEIS</name>
<dbReference type="CDD" id="cd02199">
    <property type="entry name" value="YjgF_YER057c_UK114_like_1"/>
    <property type="match status" value="1"/>
</dbReference>
<evidence type="ECO:0000313" key="3">
    <source>
        <dbReference type="Proteomes" id="UP000604737"/>
    </source>
</evidence>
<sequence length="166" mass="16852">MTDDVVARLAGLGLTLPEPPQPLGAYQAVARTGSLLFVSMQGPAIAGKPLLPGRIGAELTMDDGREAARRAALNTLAQLHRYLGGFDTLAQLVRLDGYVACSDDFTGHAQVLDAASELLVAVLGDRGAHVRTVCGVRNLPGGLPVGLALTCAVQDAPAAAASGASG</sequence>
<dbReference type="InterPro" id="IPR035959">
    <property type="entry name" value="RutC-like_sf"/>
</dbReference>
<dbReference type="RefSeq" id="WP_189459316.1">
    <property type="nucleotide sequence ID" value="NZ_BMYO01000003.1"/>
</dbReference>
<evidence type="ECO:0000259" key="1">
    <source>
        <dbReference type="Pfam" id="PF14588"/>
    </source>
</evidence>
<dbReference type="Pfam" id="PF14588">
    <property type="entry name" value="YjgF_endoribonc"/>
    <property type="match status" value="1"/>
</dbReference>
<dbReference type="PANTHER" id="PTHR43760">
    <property type="entry name" value="ENDORIBONUCLEASE-RELATED"/>
    <property type="match status" value="1"/>
</dbReference>
<organism evidence="2 3">
    <name type="scientific">Jeongeupia chitinilytica</name>
    <dbReference type="NCBI Taxonomy" id="1041641"/>
    <lineage>
        <taxon>Bacteria</taxon>
        <taxon>Pseudomonadati</taxon>
        <taxon>Pseudomonadota</taxon>
        <taxon>Betaproteobacteria</taxon>
        <taxon>Neisseriales</taxon>
        <taxon>Chitinibacteraceae</taxon>
        <taxon>Jeongeupia</taxon>
    </lineage>
</organism>
<evidence type="ECO:0000313" key="2">
    <source>
        <dbReference type="EMBL" id="GHD60053.1"/>
    </source>
</evidence>
<protein>
    <submittedName>
        <fullName evidence="2">LysR family transcriptional regulator</fullName>
    </submittedName>
</protein>
<accession>A0ABQ3GZC2</accession>
<proteinExistence type="predicted"/>
<dbReference type="Gene3D" id="3.30.1330.40">
    <property type="entry name" value="RutC-like"/>
    <property type="match status" value="1"/>
</dbReference>
<dbReference type="Proteomes" id="UP000604737">
    <property type="component" value="Unassembled WGS sequence"/>
</dbReference>
<dbReference type="PANTHER" id="PTHR43760:SF1">
    <property type="entry name" value="ENDORIBONUCLEASE L-PSP_CHORISMATE MUTASE-LIKE DOMAIN-CONTAINING PROTEIN"/>
    <property type="match status" value="1"/>
</dbReference>
<dbReference type="EMBL" id="BMYO01000003">
    <property type="protein sequence ID" value="GHD60053.1"/>
    <property type="molecule type" value="Genomic_DNA"/>
</dbReference>
<dbReference type="SUPFAM" id="SSF55298">
    <property type="entry name" value="YjgF-like"/>
    <property type="match status" value="1"/>
</dbReference>
<dbReference type="InterPro" id="IPR013813">
    <property type="entry name" value="Endoribo_LPSP/chorism_mut-like"/>
</dbReference>
<reference evidence="3" key="1">
    <citation type="journal article" date="2019" name="Int. J. Syst. Evol. Microbiol.">
        <title>The Global Catalogue of Microorganisms (GCM) 10K type strain sequencing project: providing services to taxonomists for standard genome sequencing and annotation.</title>
        <authorList>
            <consortium name="The Broad Institute Genomics Platform"/>
            <consortium name="The Broad Institute Genome Sequencing Center for Infectious Disease"/>
            <person name="Wu L."/>
            <person name="Ma J."/>
        </authorList>
    </citation>
    <scope>NUCLEOTIDE SEQUENCE [LARGE SCALE GENOMIC DNA]</scope>
    <source>
        <strain evidence="3">KCTC 23701</strain>
    </source>
</reference>
<comment type="caution">
    <text evidence="2">The sequence shown here is derived from an EMBL/GenBank/DDBJ whole genome shotgun (WGS) entry which is preliminary data.</text>
</comment>